<name>A0A3N4I001_ASCIM</name>
<evidence type="ECO:0000313" key="3">
    <source>
        <dbReference type="Proteomes" id="UP000275078"/>
    </source>
</evidence>
<accession>A0A3N4I001</accession>
<dbReference type="AlphaFoldDB" id="A0A3N4I001"/>
<organism evidence="2 3">
    <name type="scientific">Ascobolus immersus RN42</name>
    <dbReference type="NCBI Taxonomy" id="1160509"/>
    <lineage>
        <taxon>Eukaryota</taxon>
        <taxon>Fungi</taxon>
        <taxon>Dikarya</taxon>
        <taxon>Ascomycota</taxon>
        <taxon>Pezizomycotina</taxon>
        <taxon>Pezizomycetes</taxon>
        <taxon>Pezizales</taxon>
        <taxon>Ascobolaceae</taxon>
        <taxon>Ascobolus</taxon>
    </lineage>
</organism>
<feature type="region of interest" description="Disordered" evidence="1">
    <location>
        <begin position="132"/>
        <end position="155"/>
    </location>
</feature>
<gene>
    <name evidence="2" type="ORF">BJ508DRAFT_152593</name>
</gene>
<dbReference type="EMBL" id="ML119707">
    <property type="protein sequence ID" value="RPA78767.1"/>
    <property type="molecule type" value="Genomic_DNA"/>
</dbReference>
<keyword evidence="3" id="KW-1185">Reference proteome</keyword>
<dbReference type="Proteomes" id="UP000275078">
    <property type="component" value="Unassembled WGS sequence"/>
</dbReference>
<proteinExistence type="predicted"/>
<sequence>MSYRYILGVVFSHQPVVISLASRLLSTSATMTYSPESGYRQLPLHMAQRVSSELLFPTRHLQSLAYLGHSRRPFQHAVPYPLSWCSGTQPVRPLAWLQRYLRLASRANLDHYFTRFLPNDWSIGYRSRTETSKTRRGWSKSPGKAAKQINKPHYR</sequence>
<evidence type="ECO:0000256" key="1">
    <source>
        <dbReference type="SAM" id="MobiDB-lite"/>
    </source>
</evidence>
<evidence type="ECO:0000313" key="2">
    <source>
        <dbReference type="EMBL" id="RPA78767.1"/>
    </source>
</evidence>
<protein>
    <submittedName>
        <fullName evidence="2">Uncharacterized protein</fullName>
    </submittedName>
</protein>
<reference evidence="2 3" key="1">
    <citation type="journal article" date="2018" name="Nat. Ecol. Evol.">
        <title>Pezizomycetes genomes reveal the molecular basis of ectomycorrhizal truffle lifestyle.</title>
        <authorList>
            <person name="Murat C."/>
            <person name="Payen T."/>
            <person name="Noel B."/>
            <person name="Kuo A."/>
            <person name="Morin E."/>
            <person name="Chen J."/>
            <person name="Kohler A."/>
            <person name="Krizsan K."/>
            <person name="Balestrini R."/>
            <person name="Da Silva C."/>
            <person name="Montanini B."/>
            <person name="Hainaut M."/>
            <person name="Levati E."/>
            <person name="Barry K.W."/>
            <person name="Belfiori B."/>
            <person name="Cichocki N."/>
            <person name="Clum A."/>
            <person name="Dockter R.B."/>
            <person name="Fauchery L."/>
            <person name="Guy J."/>
            <person name="Iotti M."/>
            <person name="Le Tacon F."/>
            <person name="Lindquist E.A."/>
            <person name="Lipzen A."/>
            <person name="Malagnac F."/>
            <person name="Mello A."/>
            <person name="Molinier V."/>
            <person name="Miyauchi S."/>
            <person name="Poulain J."/>
            <person name="Riccioni C."/>
            <person name="Rubini A."/>
            <person name="Sitrit Y."/>
            <person name="Splivallo R."/>
            <person name="Traeger S."/>
            <person name="Wang M."/>
            <person name="Zifcakova L."/>
            <person name="Wipf D."/>
            <person name="Zambonelli A."/>
            <person name="Paolocci F."/>
            <person name="Nowrousian M."/>
            <person name="Ottonello S."/>
            <person name="Baldrian P."/>
            <person name="Spatafora J.W."/>
            <person name="Henrissat B."/>
            <person name="Nagy L.G."/>
            <person name="Aury J.M."/>
            <person name="Wincker P."/>
            <person name="Grigoriev I.V."/>
            <person name="Bonfante P."/>
            <person name="Martin F.M."/>
        </authorList>
    </citation>
    <scope>NUCLEOTIDE SEQUENCE [LARGE SCALE GENOMIC DNA]</scope>
    <source>
        <strain evidence="2 3">RN42</strain>
    </source>
</reference>